<dbReference type="InterPro" id="IPR052723">
    <property type="entry name" value="Acyl-CoA_thioesterase_PaaI"/>
</dbReference>
<reference evidence="3 4" key="1">
    <citation type="submission" date="2023-07" db="EMBL/GenBank/DDBJ databases">
        <title>Nocardioides sp. nov WY-20 isolated from soil.</title>
        <authorList>
            <person name="Liu B."/>
            <person name="Wan Y."/>
        </authorList>
    </citation>
    <scope>NUCLEOTIDE SEQUENCE [LARGE SCALE GENOMIC DNA]</scope>
    <source>
        <strain evidence="3 4">WY-20</strain>
    </source>
</reference>
<dbReference type="PANTHER" id="PTHR42856">
    <property type="entry name" value="ACYL-COENZYME A THIOESTERASE PAAI"/>
    <property type="match status" value="1"/>
</dbReference>
<dbReference type="Pfam" id="PF03061">
    <property type="entry name" value="4HBT"/>
    <property type="match status" value="1"/>
</dbReference>
<evidence type="ECO:0000313" key="4">
    <source>
        <dbReference type="Proteomes" id="UP001233314"/>
    </source>
</evidence>
<dbReference type="SUPFAM" id="SSF54637">
    <property type="entry name" value="Thioesterase/thiol ester dehydrase-isomerase"/>
    <property type="match status" value="1"/>
</dbReference>
<evidence type="ECO:0000256" key="1">
    <source>
        <dbReference type="ARBA" id="ARBA00022801"/>
    </source>
</evidence>
<keyword evidence="1" id="KW-0378">Hydrolase</keyword>
<name>A0ABT9B072_9ACTN</name>
<evidence type="ECO:0000259" key="2">
    <source>
        <dbReference type="Pfam" id="PF03061"/>
    </source>
</evidence>
<dbReference type="InterPro" id="IPR029069">
    <property type="entry name" value="HotDog_dom_sf"/>
</dbReference>
<sequence length="130" mass="13937">MTSQSSAPVDNYAKHLGVSIVQHGGGHAESFVTVTADHLNPHGTTHGAFLFSVSGIALAAAANNETHSGVISHVAIDYLRPVREGDQLRAEAKVDVRLPKEDIFVVKVYRGDEVVARATGRGNRRERVAQ</sequence>
<keyword evidence="4" id="KW-1185">Reference proteome</keyword>
<evidence type="ECO:0000313" key="3">
    <source>
        <dbReference type="EMBL" id="MDO7868135.1"/>
    </source>
</evidence>
<comment type="caution">
    <text evidence="3">The sequence shown here is derived from an EMBL/GenBank/DDBJ whole genome shotgun (WGS) entry which is preliminary data.</text>
</comment>
<dbReference type="NCBIfam" id="TIGR00369">
    <property type="entry name" value="unchar_dom_1"/>
    <property type="match status" value="1"/>
</dbReference>
<proteinExistence type="predicted"/>
<feature type="domain" description="Thioesterase" evidence="2">
    <location>
        <begin position="42"/>
        <end position="94"/>
    </location>
</feature>
<protein>
    <submittedName>
        <fullName evidence="3">Hotdog fold thioesterase</fullName>
    </submittedName>
</protein>
<dbReference type="Gene3D" id="3.10.129.10">
    <property type="entry name" value="Hotdog Thioesterase"/>
    <property type="match status" value="1"/>
</dbReference>
<dbReference type="PANTHER" id="PTHR42856:SF1">
    <property type="entry name" value="ACYL-COENZYME A THIOESTERASE PAAI"/>
    <property type="match status" value="1"/>
</dbReference>
<organism evidence="3 4">
    <name type="scientific">Nocardioides jiangxiensis</name>
    <dbReference type="NCBI Taxonomy" id="3064524"/>
    <lineage>
        <taxon>Bacteria</taxon>
        <taxon>Bacillati</taxon>
        <taxon>Actinomycetota</taxon>
        <taxon>Actinomycetes</taxon>
        <taxon>Propionibacteriales</taxon>
        <taxon>Nocardioidaceae</taxon>
        <taxon>Nocardioides</taxon>
    </lineage>
</organism>
<dbReference type="InterPro" id="IPR003736">
    <property type="entry name" value="PAAI_dom"/>
</dbReference>
<dbReference type="RefSeq" id="WP_305027510.1">
    <property type="nucleotide sequence ID" value="NZ_JAUQTA010000001.1"/>
</dbReference>
<dbReference type="InterPro" id="IPR006683">
    <property type="entry name" value="Thioestr_dom"/>
</dbReference>
<dbReference type="Proteomes" id="UP001233314">
    <property type="component" value="Unassembled WGS sequence"/>
</dbReference>
<gene>
    <name evidence="3" type="ORF">Q5722_07110</name>
</gene>
<dbReference type="CDD" id="cd03443">
    <property type="entry name" value="PaaI_thioesterase"/>
    <property type="match status" value="1"/>
</dbReference>
<accession>A0ABT9B072</accession>
<dbReference type="EMBL" id="JAUQTA010000001">
    <property type="protein sequence ID" value="MDO7868135.1"/>
    <property type="molecule type" value="Genomic_DNA"/>
</dbReference>